<proteinExistence type="predicted"/>
<dbReference type="Proteomes" id="UP001257909">
    <property type="component" value="Unassembled WGS sequence"/>
</dbReference>
<dbReference type="RefSeq" id="WP_310275018.1">
    <property type="nucleotide sequence ID" value="NZ_JAVDWR010000001.1"/>
</dbReference>
<evidence type="ECO:0000313" key="1">
    <source>
        <dbReference type="EMBL" id="MDR7120012.1"/>
    </source>
</evidence>
<evidence type="ECO:0000313" key="2">
    <source>
        <dbReference type="Proteomes" id="UP001257909"/>
    </source>
</evidence>
<organism evidence="1 2">
    <name type="scientific">Rheinheimera soli</name>
    <dbReference type="NCBI Taxonomy" id="443616"/>
    <lineage>
        <taxon>Bacteria</taxon>
        <taxon>Pseudomonadati</taxon>
        <taxon>Pseudomonadota</taxon>
        <taxon>Gammaproteobacteria</taxon>
        <taxon>Chromatiales</taxon>
        <taxon>Chromatiaceae</taxon>
        <taxon>Rheinheimera</taxon>
    </lineage>
</organism>
<keyword evidence="2" id="KW-1185">Reference proteome</keyword>
<gene>
    <name evidence="1" type="ORF">J2W69_000927</name>
</gene>
<sequence>MYISPGLVVGFHGCDKSVFDGVVKNGEVLGSSENAYDWLGHGIYFWEGSYERALEWAKDSNKVKTPAVIGAFIKLGYCIDLLDSADVAKVKKAYEILKLELQTINKTLPVNQIVQDGINMVRELDCKVMMHLQQINNEAIAKELGLADTSGTNIRKIRNHQSFIDSVRGMFPEGKDLYPNAGFREKNHIQLCIVNPNCILGYFDPRQRNVNYKKIV</sequence>
<reference evidence="1 2" key="1">
    <citation type="submission" date="2023-07" db="EMBL/GenBank/DDBJ databases">
        <title>Sorghum-associated microbial communities from plants grown in Nebraska, USA.</title>
        <authorList>
            <person name="Schachtman D."/>
        </authorList>
    </citation>
    <scope>NUCLEOTIDE SEQUENCE [LARGE SCALE GENOMIC DNA]</scope>
    <source>
        <strain evidence="1 2">4138</strain>
    </source>
</reference>
<dbReference type="SUPFAM" id="SSF56399">
    <property type="entry name" value="ADP-ribosylation"/>
    <property type="match status" value="1"/>
</dbReference>
<accession>A0ABU1VWD7</accession>
<comment type="caution">
    <text evidence="1">The sequence shown here is derived from an EMBL/GenBank/DDBJ whole genome shotgun (WGS) entry which is preliminary data.</text>
</comment>
<protein>
    <submittedName>
        <fullName evidence="1">Uncharacterized protein</fullName>
    </submittedName>
</protein>
<name>A0ABU1VWD7_9GAMM</name>
<dbReference type="EMBL" id="JAVDWR010000001">
    <property type="protein sequence ID" value="MDR7120012.1"/>
    <property type="molecule type" value="Genomic_DNA"/>
</dbReference>